<keyword evidence="5 9" id="KW-0805">Transcription regulation</keyword>
<dbReference type="AlphaFoldDB" id="Q0RLG9"/>
<dbReference type="GO" id="GO:0003677">
    <property type="term" value="F:DNA binding"/>
    <property type="evidence" value="ECO:0007669"/>
    <property type="project" value="UniProtKB-KW"/>
</dbReference>
<dbReference type="SUPFAM" id="SSF46785">
    <property type="entry name" value="Winged helix' DNA-binding domain"/>
    <property type="match status" value="1"/>
</dbReference>
<evidence type="ECO:0000256" key="6">
    <source>
        <dbReference type="ARBA" id="ARBA00023125"/>
    </source>
</evidence>
<dbReference type="GO" id="GO:0000156">
    <property type="term" value="F:phosphorelay response regulator activity"/>
    <property type="evidence" value="ECO:0007669"/>
    <property type="project" value="TreeGrafter"/>
</dbReference>
<evidence type="ECO:0000256" key="2">
    <source>
        <dbReference type="ARBA" id="ARBA00022490"/>
    </source>
</evidence>
<name>Q0RLG9_FRAAA</name>
<dbReference type="InterPro" id="IPR051271">
    <property type="entry name" value="2C-system_Tx_regulators"/>
</dbReference>
<evidence type="ECO:0000313" key="12">
    <source>
        <dbReference type="EMBL" id="CAJ61635.1"/>
    </source>
</evidence>
<organism evidence="12 13">
    <name type="scientific">Frankia alni (strain DSM 45986 / CECT 9034 / ACN14a)</name>
    <dbReference type="NCBI Taxonomy" id="326424"/>
    <lineage>
        <taxon>Bacteria</taxon>
        <taxon>Bacillati</taxon>
        <taxon>Actinomycetota</taxon>
        <taxon>Actinomycetes</taxon>
        <taxon>Frankiales</taxon>
        <taxon>Frankiaceae</taxon>
        <taxon>Frankia</taxon>
    </lineage>
</organism>
<evidence type="ECO:0000256" key="4">
    <source>
        <dbReference type="ARBA" id="ARBA00023012"/>
    </source>
</evidence>
<evidence type="ECO:0000256" key="9">
    <source>
        <dbReference type="PIRNR" id="PIRNR006171"/>
    </source>
</evidence>
<dbReference type="InterPro" id="IPR036390">
    <property type="entry name" value="WH_DNA-bd_sf"/>
</dbReference>
<dbReference type="SMART" id="SM00448">
    <property type="entry name" value="REC"/>
    <property type="match status" value="1"/>
</dbReference>
<dbReference type="OrthoDB" id="7187989at2"/>
<dbReference type="InterPro" id="IPR001789">
    <property type="entry name" value="Sig_transdc_resp-reg_receiver"/>
</dbReference>
<keyword evidence="6 9" id="KW-0238">DNA-binding</keyword>
<reference evidence="12 13" key="1">
    <citation type="journal article" date="2007" name="Genome Res.">
        <title>Genome characteristics of facultatively symbiotic Frankia sp. strains reflect host range and host plant biogeography.</title>
        <authorList>
            <person name="Normand P."/>
            <person name="Lapierre P."/>
            <person name="Tisa L.S."/>
            <person name="Gogarten J.P."/>
            <person name="Alloisio N."/>
            <person name="Bagnarol E."/>
            <person name="Bassi C.A."/>
            <person name="Berry A.M."/>
            <person name="Bickhart D.M."/>
            <person name="Choisne N."/>
            <person name="Couloux A."/>
            <person name="Cournoyer B."/>
            <person name="Cruveiller S."/>
            <person name="Daubin V."/>
            <person name="Demange N."/>
            <person name="Francino M.P."/>
            <person name="Goltsman E."/>
            <person name="Huang Y."/>
            <person name="Kopp O.R."/>
            <person name="Labarre L."/>
            <person name="Lapidus A."/>
            <person name="Lavire C."/>
            <person name="Marechal J."/>
            <person name="Martinez M."/>
            <person name="Mastronunzio J.E."/>
            <person name="Mullin B.C."/>
            <person name="Niemann J."/>
            <person name="Pujic P."/>
            <person name="Rawnsley T."/>
            <person name="Rouy Z."/>
            <person name="Schenowitz C."/>
            <person name="Sellstedt A."/>
            <person name="Tavares F."/>
            <person name="Tomkins J.P."/>
            <person name="Vallenet D."/>
            <person name="Valverde C."/>
            <person name="Wall L.G."/>
            <person name="Wang Y."/>
            <person name="Medigue C."/>
            <person name="Benson D.R."/>
        </authorList>
    </citation>
    <scope>NUCLEOTIDE SEQUENCE [LARGE SCALE GENOMIC DNA]</scope>
    <source>
        <strain evidence="13">DSM 45986 / CECT 9034 / ACN14a</strain>
    </source>
</reference>
<keyword evidence="3 10" id="KW-0597">Phosphoprotein</keyword>
<keyword evidence="13" id="KW-1185">Reference proteome</keyword>
<feature type="modified residue" description="4-aspartylphosphate" evidence="10">
    <location>
        <position position="58"/>
    </location>
</feature>
<feature type="domain" description="Response regulatory" evidence="11">
    <location>
        <begin position="7"/>
        <end position="123"/>
    </location>
</feature>
<dbReference type="PANTHER" id="PTHR45526">
    <property type="entry name" value="TRANSCRIPTIONAL REGULATORY PROTEIN DPIA"/>
    <property type="match status" value="1"/>
</dbReference>
<evidence type="ECO:0000259" key="11">
    <source>
        <dbReference type="PROSITE" id="PS50110"/>
    </source>
</evidence>
<evidence type="ECO:0000256" key="5">
    <source>
        <dbReference type="ARBA" id="ARBA00023015"/>
    </source>
</evidence>
<protein>
    <recommendedName>
        <fullName evidence="9">Transcriptional regulatory protein</fullName>
    </recommendedName>
</protein>
<keyword evidence="8 9" id="KW-0804">Transcription</keyword>
<evidence type="ECO:0000313" key="13">
    <source>
        <dbReference type="Proteomes" id="UP000000657"/>
    </source>
</evidence>
<dbReference type="RefSeq" id="WP_011604137.1">
    <property type="nucleotide sequence ID" value="NC_008278.1"/>
</dbReference>
<evidence type="ECO:0000256" key="7">
    <source>
        <dbReference type="ARBA" id="ARBA00023159"/>
    </source>
</evidence>
<dbReference type="HOGENOM" id="CLU_000445_39_1_11"/>
<sequence length="232" mass="25236">MVDEPIRTLIVEDDPLLADAHRLYVERVPGFTVCGVARSGTEALRVALADRPDLLLLDFYLPGMSGLEVCRALRAHGATADIIAVTSARDLATVRAAVSYGVVQYLVKPFSFAAFRQRLERYAAFHRQTTADPAGPVGQHEVDSALAVLRPDTARSAHQPKGLSTATLDAVVACLRAAQNPVSADDVAEELGMARVTARRYLERLTGQRLATRTQRYGRSGRPGHLYRWSGA</sequence>
<dbReference type="STRING" id="326424.FRAAL2991"/>
<dbReference type="SUPFAM" id="SSF52172">
    <property type="entry name" value="CheY-like"/>
    <property type="match status" value="1"/>
</dbReference>
<dbReference type="GO" id="GO:0003700">
    <property type="term" value="F:DNA-binding transcription factor activity"/>
    <property type="evidence" value="ECO:0007669"/>
    <property type="project" value="InterPro"/>
</dbReference>
<dbReference type="Gene3D" id="1.10.10.10">
    <property type="entry name" value="Winged helix-like DNA-binding domain superfamily/Winged helix DNA-binding domain"/>
    <property type="match status" value="1"/>
</dbReference>
<dbReference type="InterPro" id="IPR036388">
    <property type="entry name" value="WH-like_DNA-bd_sf"/>
</dbReference>
<dbReference type="InterPro" id="IPR024187">
    <property type="entry name" value="Sig_transdc_resp-reg_cit/mal"/>
</dbReference>
<evidence type="ECO:0000256" key="8">
    <source>
        <dbReference type="ARBA" id="ARBA00023163"/>
    </source>
</evidence>
<dbReference type="CDD" id="cd19925">
    <property type="entry name" value="REC_citrate_TCS"/>
    <property type="match status" value="1"/>
</dbReference>
<dbReference type="Pfam" id="PF09339">
    <property type="entry name" value="HTH_IclR"/>
    <property type="match status" value="1"/>
</dbReference>
<accession>Q0RLG9</accession>
<dbReference type="eggNOG" id="COG4565">
    <property type="taxonomic scope" value="Bacteria"/>
</dbReference>
<dbReference type="InterPro" id="IPR005471">
    <property type="entry name" value="Tscrpt_reg_IclR_N"/>
</dbReference>
<dbReference type="Gene3D" id="3.40.50.2300">
    <property type="match status" value="1"/>
</dbReference>
<dbReference type="PIRSF" id="PIRSF006171">
    <property type="entry name" value="RR_citrat_malat"/>
    <property type="match status" value="1"/>
</dbReference>
<dbReference type="InterPro" id="IPR011006">
    <property type="entry name" value="CheY-like_superfamily"/>
</dbReference>
<dbReference type="GO" id="GO:0005737">
    <property type="term" value="C:cytoplasm"/>
    <property type="evidence" value="ECO:0007669"/>
    <property type="project" value="UniProtKB-SubCell"/>
</dbReference>
<keyword evidence="2 9" id="KW-0963">Cytoplasm</keyword>
<keyword evidence="7 9" id="KW-0010">Activator</keyword>
<comment type="subcellular location">
    <subcellularLocation>
        <location evidence="1 9">Cytoplasm</location>
    </subcellularLocation>
</comment>
<dbReference type="Proteomes" id="UP000000657">
    <property type="component" value="Chromosome"/>
</dbReference>
<evidence type="ECO:0000256" key="3">
    <source>
        <dbReference type="ARBA" id="ARBA00022553"/>
    </source>
</evidence>
<dbReference type="KEGG" id="fal:FRAAL2991"/>
<gene>
    <name evidence="12" type="ordered locus">FRAAL2991</name>
</gene>
<dbReference type="EMBL" id="CT573213">
    <property type="protein sequence ID" value="CAJ61635.1"/>
    <property type="molecule type" value="Genomic_DNA"/>
</dbReference>
<keyword evidence="4 9" id="KW-0902">Two-component regulatory system</keyword>
<evidence type="ECO:0000256" key="1">
    <source>
        <dbReference type="ARBA" id="ARBA00004496"/>
    </source>
</evidence>
<evidence type="ECO:0000256" key="10">
    <source>
        <dbReference type="PROSITE-ProRule" id="PRU00169"/>
    </source>
</evidence>
<dbReference type="PROSITE" id="PS50110">
    <property type="entry name" value="RESPONSE_REGULATORY"/>
    <property type="match status" value="1"/>
</dbReference>
<dbReference type="PANTHER" id="PTHR45526:SF1">
    <property type="entry name" value="TRANSCRIPTIONAL REGULATORY PROTEIN DCUR-RELATED"/>
    <property type="match status" value="1"/>
</dbReference>
<proteinExistence type="predicted"/>
<dbReference type="Pfam" id="PF00072">
    <property type="entry name" value="Response_reg"/>
    <property type="match status" value="1"/>
</dbReference>